<organism evidence="1 2">
    <name type="scientific">Nibricoccus aquaticus</name>
    <dbReference type="NCBI Taxonomy" id="2576891"/>
    <lineage>
        <taxon>Bacteria</taxon>
        <taxon>Pseudomonadati</taxon>
        <taxon>Verrucomicrobiota</taxon>
        <taxon>Opitutia</taxon>
        <taxon>Opitutales</taxon>
        <taxon>Opitutaceae</taxon>
        <taxon>Nibricoccus</taxon>
    </lineage>
</organism>
<accession>A0A290Q7J3</accession>
<keyword evidence="2" id="KW-1185">Reference proteome</keyword>
<proteinExistence type="predicted"/>
<gene>
    <name evidence="1" type="ORF">CMV30_11140</name>
</gene>
<dbReference type="RefSeq" id="WP_096056096.1">
    <property type="nucleotide sequence ID" value="NZ_CP023344.1"/>
</dbReference>
<dbReference type="Proteomes" id="UP000217265">
    <property type="component" value="Chromosome"/>
</dbReference>
<reference evidence="1 2" key="1">
    <citation type="submission" date="2017-09" db="EMBL/GenBank/DDBJ databases">
        <title>Complete genome sequence of Verrucomicrobial strain HZ-65, isolated from freshwater.</title>
        <authorList>
            <person name="Choi A."/>
        </authorList>
    </citation>
    <scope>NUCLEOTIDE SEQUENCE [LARGE SCALE GENOMIC DNA]</scope>
    <source>
        <strain evidence="1 2">HZ-65</strain>
    </source>
</reference>
<sequence>MGCTIDHLRSDLEIRIIQEFKDVRGKRHRTGESGILRTLDLDWKAQQIVLTWDRDGRREEMAFALSAKDGPCNGKMRDYFDAGEYRPVPRPSAKEKAAVQWTQMPEPSAQVIRDPEQWGAAIARIGSLAARHRFQEANDQIAAVTRESGPTAWRYKQMADDLGGLAVSAAPFDREIYAWLRDRAIDFLHSWGSCATSGGEGAALAVEIDAWKRRFAQIDS</sequence>
<protein>
    <submittedName>
        <fullName evidence="1">Uncharacterized protein</fullName>
    </submittedName>
</protein>
<dbReference type="KEGG" id="vbh:CMV30_11140"/>
<evidence type="ECO:0000313" key="2">
    <source>
        <dbReference type="Proteomes" id="UP000217265"/>
    </source>
</evidence>
<dbReference type="OrthoDB" id="7597336at2"/>
<dbReference type="EMBL" id="CP023344">
    <property type="protein sequence ID" value="ATC64464.1"/>
    <property type="molecule type" value="Genomic_DNA"/>
</dbReference>
<evidence type="ECO:0000313" key="1">
    <source>
        <dbReference type="EMBL" id="ATC64464.1"/>
    </source>
</evidence>
<dbReference type="AlphaFoldDB" id="A0A290Q7J3"/>
<name>A0A290Q7J3_9BACT</name>